<dbReference type="OMA" id="NITSAYC"/>
<dbReference type="Proteomes" id="UP000688137">
    <property type="component" value="Unassembled WGS sequence"/>
</dbReference>
<name>A0A8S1NSC3_PARPR</name>
<feature type="signal peptide" evidence="2">
    <location>
        <begin position="1"/>
        <end position="18"/>
    </location>
</feature>
<reference evidence="3" key="1">
    <citation type="submission" date="2021-01" db="EMBL/GenBank/DDBJ databases">
        <authorList>
            <consortium name="Genoscope - CEA"/>
            <person name="William W."/>
        </authorList>
    </citation>
    <scope>NUCLEOTIDE SEQUENCE</scope>
</reference>
<feature type="transmembrane region" description="Helical" evidence="1">
    <location>
        <begin position="2549"/>
        <end position="2565"/>
    </location>
</feature>
<keyword evidence="2" id="KW-0732">Signal</keyword>
<dbReference type="PANTHER" id="PTHR11319">
    <property type="entry name" value="G PROTEIN-COUPLED RECEPTOR-RELATED"/>
    <property type="match status" value="1"/>
</dbReference>
<accession>A0A8S1NSC3</accession>
<feature type="transmembrane region" description="Helical" evidence="1">
    <location>
        <begin position="2436"/>
        <end position="2459"/>
    </location>
</feature>
<evidence type="ECO:0000313" key="3">
    <source>
        <dbReference type="EMBL" id="CAD8096157.1"/>
    </source>
</evidence>
<feature type="transmembrane region" description="Helical" evidence="1">
    <location>
        <begin position="2352"/>
        <end position="2376"/>
    </location>
</feature>
<feature type="chain" id="PRO_5035758665" evidence="2">
    <location>
        <begin position="19"/>
        <end position="2730"/>
    </location>
</feature>
<sequence>MSFFSVSIILGLFNIVFAITPPIKLPQNPDKFKNCLHVEKGNCYQCSALHFLFTLPRDNENLGLKAGTRVCVKCPYFGYLDENNLYCGDCIDNSQTWDQKRLCTYDYKTKSSQAKSIFHKVDRPAKQLFYIVQSGADDFNSIMCDGCSNFCKSKSQTCFAVSQQFQYDLNNPYISCAQGYAFNDAIEGCDSCPDNCQSCQINVVRSMDSSGKITVTTKKKCLICNAGFSLLSIRTKSNKNIMQTLCMACFTGCSECYYGKNQVNLNQDPWDTYNNFELTISDQTLLDQLYIDDPENNPPTQIFFDTLWERYQIHQRCSVCTSTSQSSFIPSLNRLSCIRCGTNCRKCEYVSYTLAEDQYPTRFKNIVIEPDGTNPTVTEIESVEASYIFRCRECDDYTQTFLATGTGCMDCSNLLNCKLCHKQGNPTQGGDASFSTLQADFIPLDKEELSTQKCLICVDGYFLNKDKICEIQSLLNVAPTGCLSYEIDTNNLTIKHCRQCNVGYTLMKDEADGTWKCTFDCQQEIQDFLCQSCVKQGSKFRCLKCLDGYYVDAKDGTCQPCSENNNCKNCYKLSLKSIHRTDYYLYEFDGDNQTYGPYCYACTAGDNKIGPKFNEDLRICEKGEIYCEDFQAKGTKGYCDLCIAGTLEEPELFKTSRSASLDGANCIICPAYTIGCRERDQSELMVANKYFAPTEEGLIQFSYLAYKCDTTVSYLDTNIGRCQTPKDGAYLNYDTIVIQADCIQNMPHDNSIWRFNSQYTDITQKTATLILENVNSTPLIDAAKLKEYNTKSLSKIIIELQFKYNPDQNNNICYFQRDTFISTNLRKNIFALKDLELVISVSGASPGQRIQWYIMNTIYFEYFTSVTIKDIEILPATDLNTLGLYNNVERYDKPFGFEFLKNEGSKFQLENVKINNGQAESHYNSLAYTTPYSDTAQSLKKYKPFFTILLNTYSISLKNVIFQSQNYLMGPDLSYQAKPFGLVYENNLTFQYLNIRLEDVKFYDFAVEDQAIFELLDMTLVTAPEWNSKIYVKNIQFKDCYFINDGAFLSTKLSEKSTGMIIIDNLQMDNIEYNNSRGIIDFQTMQKVKINGFSMINSRVNYTTLFHITTIDMSKVYLYNTTFTYFGKMVQTQFDIFTIKPNDVEYSGMSLSFNDLEFNQITCLYPACIMLLSGIKNDYELPINISMSNIIVQQIKSDGFNETIWEAATSAAIQIYKSNTLQVQNFQSIQNPDLTIFYTEQVEDITFINLKCRQNIDLSIRNNYCVFLNNFYRRIKMIDVELINLNGIDNSFIGLSSWNNLVYNTSSEDFHEQIQLENVLVQYCTITTTVLAVPSSAILIDSTQEQEVIMKNMNFQNNKHFSASYLKGTLRPSNPTFLIRSVVGTLNLQNSYWKNNQVSGYGAVLYLECGIQIIKNISMLNSNYDASTFINQNQLSQQINDLVEGGHLFLAGYNIQLLDSQFTNSTGKVGGGIYVKTQKEGQVYFNNTIISNALTPMNGGVVSRGGCIYVDSTYSQLNMLLENMELKGCIARADGGGIYVIASDRQQQFTMRSSIISNCYGLSGTSIKVKFDERTQAIQKTTLVGLKVSGNYTNAIDYFSNLTNFQIIEEFMLIKRLAAFEQDNGQVEIQNCYSEGLYYYGFISLQNPNLVRFNTIESQHSVLSYRPYIEVIEPLANPIFIDSVQFRNISSMNVTVICNQEQLTNQQNAICKILQSRVDFPEYIINPAMMLVDQITKNTPLLMRNIFINRVKCKECYGGLVQVMRVSNSELRELVQLSVCRCSNTEAAYYGCYMVSSAQHSNILTKEDSQIGITFSSSLSLESILKTTGLKSRRRILQAQYLPSDYSYAVPIPAYIAHIIVDSLNIQDVRAIHGGGISIYGLTTNITSAYCTQSVVIGQGGCVYYEAQEKNKKVVYQRLNIASSVFFRNNASIGGAIRVKQSGINDQTQIVNTMLQNYALLYGNDVAGYPTHLGIMVNGKLQHSSYINDNTEWLHYPLVIKSGQEMSGFENQSVLLVFLNENNEAMKYQFESQSNISANLTNTIQGESLRIFNLDKQGFVYSNLQILFDPYQNITLDVQINSSLVNIPRYYNQYPYQLIGFDTDYILQARIRSVECDRGEAYNPQQGSCTPCPIGQYVLVYKGICKQIDDTSMNYTRMNQISIKNQFWRPNHLNDLPEKCKNKPVNCFGGFNVGNDLCYEGMIGALCEECDIYGIFWGAKYSNSAKYECGTCQDRTRNIIMIVFLSIFTLYSTISSVKANQERMENCVLYDIFALLGWASSQKASGNVAVLMKIFNNHTQILSILSGFQIEIPNETVDSVNTVSMPAKTIGNSLDCFLVENTWGIDLIYFRLIWSLIMQVIYILMMLIIIFVSVAIGKMQFKVQYLYTMAIYLFVFLQPNYVMEFMTLISSRVISGNYYIMANVSYRYDTFKHDQWIAGFGVPGLLLWVLVLPTAFWYVCYQGAQQMKLNSFRFSQSWGFFYHEYRRNRYYWEFLKIFYRSLISILICYFQEEIIVKGILSFLVVYAYYGLSTHFNPYNLRVINDLDQLSTVVLSLSLIVGVFLYRTIDIDFYGLTYAGYVLIAILNAIFLLLFFYNLFKGKLQEFAPKLDDVREKIKEKFPHLNNNPRLRPYLQNQTQLNHKARQKWVELSKIVNNGITLWRADKSRPLQFFRVTETPKSDYNTKINQIHQEFGSESDDQNLLYGDGLHSIQMSKENIQDEGKEKYIYQ</sequence>
<feature type="transmembrane region" description="Helical" evidence="1">
    <location>
        <begin position="2383"/>
        <end position="2402"/>
    </location>
</feature>
<comment type="caution">
    <text evidence="3">The sequence shown here is derived from an EMBL/GenBank/DDBJ whole genome shotgun (WGS) entry which is preliminary data.</text>
</comment>
<keyword evidence="1" id="KW-0472">Membrane</keyword>
<protein>
    <submittedName>
        <fullName evidence="3">Uncharacterized protein</fullName>
    </submittedName>
</protein>
<keyword evidence="4" id="KW-1185">Reference proteome</keyword>
<evidence type="ECO:0000256" key="1">
    <source>
        <dbReference type="SAM" id="Phobius"/>
    </source>
</evidence>
<gene>
    <name evidence="3" type="ORF">PPRIM_AZ9-3.1.T1000131</name>
</gene>
<evidence type="ECO:0000256" key="2">
    <source>
        <dbReference type="SAM" id="SignalP"/>
    </source>
</evidence>
<keyword evidence="1" id="KW-1133">Transmembrane helix</keyword>
<proteinExistence type="predicted"/>
<dbReference type="EMBL" id="CAJJDM010000103">
    <property type="protein sequence ID" value="CAD8096157.1"/>
    <property type="molecule type" value="Genomic_DNA"/>
</dbReference>
<dbReference type="PANTHER" id="PTHR11319:SF35">
    <property type="entry name" value="OUTER MEMBRANE PROTEIN PMPC-RELATED"/>
    <property type="match status" value="1"/>
</dbReference>
<feature type="transmembrane region" description="Helical" evidence="1">
    <location>
        <begin position="2577"/>
        <end position="2599"/>
    </location>
</feature>
<keyword evidence="1" id="KW-0812">Transmembrane</keyword>
<organism evidence="3 4">
    <name type="scientific">Paramecium primaurelia</name>
    <dbReference type="NCBI Taxonomy" id="5886"/>
    <lineage>
        <taxon>Eukaryota</taxon>
        <taxon>Sar</taxon>
        <taxon>Alveolata</taxon>
        <taxon>Ciliophora</taxon>
        <taxon>Intramacronucleata</taxon>
        <taxon>Oligohymenophorea</taxon>
        <taxon>Peniculida</taxon>
        <taxon>Parameciidae</taxon>
        <taxon>Paramecium</taxon>
    </lineage>
</organism>
<evidence type="ECO:0000313" key="4">
    <source>
        <dbReference type="Proteomes" id="UP000688137"/>
    </source>
</evidence>
<feature type="transmembrane region" description="Helical" evidence="1">
    <location>
        <begin position="2497"/>
        <end position="2529"/>
    </location>
</feature>